<accession>A0A4Z2HKL0</accession>
<feature type="region of interest" description="Disordered" evidence="1">
    <location>
        <begin position="16"/>
        <end position="51"/>
    </location>
</feature>
<dbReference type="EMBL" id="SRLO01000220">
    <property type="protein sequence ID" value="TNN66358.1"/>
    <property type="molecule type" value="Genomic_DNA"/>
</dbReference>
<evidence type="ECO:0000313" key="2">
    <source>
        <dbReference type="EMBL" id="TNN66358.1"/>
    </source>
</evidence>
<reference evidence="2 3" key="1">
    <citation type="submission" date="2019-03" db="EMBL/GenBank/DDBJ databases">
        <title>First draft genome of Liparis tanakae, snailfish: a comprehensive survey of snailfish specific genes.</title>
        <authorList>
            <person name="Kim W."/>
            <person name="Song I."/>
            <person name="Jeong J.-H."/>
            <person name="Kim D."/>
            <person name="Kim S."/>
            <person name="Ryu S."/>
            <person name="Song J.Y."/>
            <person name="Lee S.K."/>
        </authorList>
    </citation>
    <scope>NUCLEOTIDE SEQUENCE [LARGE SCALE GENOMIC DNA]</scope>
    <source>
        <tissue evidence="2">Muscle</tissue>
    </source>
</reference>
<comment type="caution">
    <text evidence="2">The sequence shown here is derived from an EMBL/GenBank/DDBJ whole genome shotgun (WGS) entry which is preliminary data.</text>
</comment>
<organism evidence="2 3">
    <name type="scientific">Liparis tanakae</name>
    <name type="common">Tanaka's snailfish</name>
    <dbReference type="NCBI Taxonomy" id="230148"/>
    <lineage>
        <taxon>Eukaryota</taxon>
        <taxon>Metazoa</taxon>
        <taxon>Chordata</taxon>
        <taxon>Craniata</taxon>
        <taxon>Vertebrata</taxon>
        <taxon>Euteleostomi</taxon>
        <taxon>Actinopterygii</taxon>
        <taxon>Neopterygii</taxon>
        <taxon>Teleostei</taxon>
        <taxon>Neoteleostei</taxon>
        <taxon>Acanthomorphata</taxon>
        <taxon>Eupercaria</taxon>
        <taxon>Perciformes</taxon>
        <taxon>Cottioidei</taxon>
        <taxon>Cottales</taxon>
        <taxon>Liparidae</taxon>
        <taxon>Liparis</taxon>
    </lineage>
</organism>
<dbReference type="AlphaFoldDB" id="A0A4Z2HKL0"/>
<evidence type="ECO:0000256" key="1">
    <source>
        <dbReference type="SAM" id="MobiDB-lite"/>
    </source>
</evidence>
<proteinExistence type="predicted"/>
<gene>
    <name evidence="2" type="ORF">EYF80_023397</name>
</gene>
<sequence>MNFLCATGVREFLRESTSSMGGGGGGGPHPGGGGGGGGGAGPPNPLLGVSFGDGMGEGTGEGLGDALGEFLRDPPAAALGTSSPPFFSPSACARFCSSRRFCLCRSMLRLSMLVVVILGPANSKWYPSLSKVVFSFRILVISISVFPPQM</sequence>
<keyword evidence="3" id="KW-1185">Reference proteome</keyword>
<name>A0A4Z2HKL0_9TELE</name>
<dbReference type="Proteomes" id="UP000314294">
    <property type="component" value="Unassembled WGS sequence"/>
</dbReference>
<protein>
    <submittedName>
        <fullName evidence="2">Uncharacterized protein</fullName>
    </submittedName>
</protein>
<evidence type="ECO:0000313" key="3">
    <source>
        <dbReference type="Proteomes" id="UP000314294"/>
    </source>
</evidence>
<feature type="compositionally biased region" description="Gly residues" evidence="1">
    <location>
        <begin position="20"/>
        <end position="41"/>
    </location>
</feature>